<evidence type="ECO:0000313" key="3">
    <source>
        <dbReference type="Proteomes" id="UP000722791"/>
    </source>
</evidence>
<evidence type="ECO:0000313" key="2">
    <source>
        <dbReference type="EMBL" id="GIM09254.1"/>
    </source>
</evidence>
<dbReference type="AlphaFoldDB" id="A0A8J4GLV1"/>
<feature type="region of interest" description="Disordered" evidence="1">
    <location>
        <begin position="196"/>
        <end position="268"/>
    </location>
</feature>
<feature type="compositionally biased region" description="Low complexity" evidence="1">
    <location>
        <begin position="227"/>
        <end position="240"/>
    </location>
</feature>
<protein>
    <submittedName>
        <fullName evidence="2">Uncharacterized protein</fullName>
    </submittedName>
</protein>
<accession>A0A8J4GLV1</accession>
<evidence type="ECO:0000256" key="1">
    <source>
        <dbReference type="SAM" id="MobiDB-lite"/>
    </source>
</evidence>
<reference evidence="2" key="1">
    <citation type="journal article" date="2021" name="Proc. Natl. Acad. Sci. U.S.A.">
        <title>Three genomes in the algal genus Volvox reveal the fate of a haploid sex-determining region after a transition to homothallism.</title>
        <authorList>
            <person name="Yamamoto K."/>
            <person name="Hamaji T."/>
            <person name="Kawai-Toyooka H."/>
            <person name="Matsuzaki R."/>
            <person name="Takahashi F."/>
            <person name="Nishimura Y."/>
            <person name="Kawachi M."/>
            <person name="Noguchi H."/>
            <person name="Minakuchi Y."/>
            <person name="Umen J.G."/>
            <person name="Toyoda A."/>
            <person name="Nozaki H."/>
        </authorList>
    </citation>
    <scope>NUCLEOTIDE SEQUENCE</scope>
    <source>
        <strain evidence="2">NIES-3785</strain>
    </source>
</reference>
<gene>
    <name evidence="2" type="ORF">Vretimale_13137</name>
</gene>
<sequence>MSVQVDHYSIGSFGSSLSQNGLSSLRYMQAVDLAAGFARMSARPQRETKIFGEVDIDEDGLQQISFQESETDAAYLRQHNVHRTGNIMTVKASVDRHTDAREAEQFSRLLNTSVHNQTFVASQAETPPLLVAPTSSTWSTAAAGHYGRQQVPTTATQASPRLELGFGLGPGLALNPRFSSELDRTWNAACLSLLPSQPPPSSAQQPSAAQVCAPHPHPHHLPPPPQQQQLQLVRLQLPLPGSNVHPHHHMVGHLGANSSEGSTSASSQ</sequence>
<feature type="compositionally biased region" description="Low complexity" evidence="1">
    <location>
        <begin position="258"/>
        <end position="268"/>
    </location>
</feature>
<dbReference type="Proteomes" id="UP000722791">
    <property type="component" value="Unassembled WGS sequence"/>
</dbReference>
<dbReference type="EMBL" id="BNCQ01000030">
    <property type="protein sequence ID" value="GIM09254.1"/>
    <property type="molecule type" value="Genomic_DNA"/>
</dbReference>
<name>A0A8J4GLV1_9CHLO</name>
<feature type="non-terminal residue" evidence="2">
    <location>
        <position position="268"/>
    </location>
</feature>
<comment type="caution">
    <text evidence="2">The sequence shown here is derived from an EMBL/GenBank/DDBJ whole genome shotgun (WGS) entry which is preliminary data.</text>
</comment>
<organism evidence="2 3">
    <name type="scientific">Volvox reticuliferus</name>
    <dbReference type="NCBI Taxonomy" id="1737510"/>
    <lineage>
        <taxon>Eukaryota</taxon>
        <taxon>Viridiplantae</taxon>
        <taxon>Chlorophyta</taxon>
        <taxon>core chlorophytes</taxon>
        <taxon>Chlorophyceae</taxon>
        <taxon>CS clade</taxon>
        <taxon>Chlamydomonadales</taxon>
        <taxon>Volvocaceae</taxon>
        <taxon>Volvox</taxon>
    </lineage>
</organism>
<proteinExistence type="predicted"/>